<evidence type="ECO:0000256" key="3">
    <source>
        <dbReference type="ARBA" id="ARBA00022475"/>
    </source>
</evidence>
<dbReference type="EMBL" id="CYSR01000020">
    <property type="protein sequence ID" value="CUH99502.1"/>
    <property type="molecule type" value="Genomic_DNA"/>
</dbReference>
<feature type="domain" description="Peptidase M50" evidence="18">
    <location>
        <begin position="57"/>
        <end position="129"/>
    </location>
</feature>
<accession>A0A0P1H8M8</accession>
<keyword evidence="8 14" id="KW-0378">Hydrolase</keyword>
<dbReference type="InterPro" id="IPR008915">
    <property type="entry name" value="Peptidase_M50"/>
</dbReference>
<evidence type="ECO:0000259" key="17">
    <source>
        <dbReference type="Pfam" id="PF00571"/>
    </source>
</evidence>
<keyword evidence="12" id="KW-0129">CBS domain</keyword>
<evidence type="ECO:0000256" key="1">
    <source>
        <dbReference type="ARBA" id="ARBA00004651"/>
    </source>
</evidence>
<organism evidence="19 20">
    <name type="scientific">Leisingera aquaemixtae</name>
    <dbReference type="NCBI Taxonomy" id="1396826"/>
    <lineage>
        <taxon>Bacteria</taxon>
        <taxon>Pseudomonadati</taxon>
        <taxon>Pseudomonadota</taxon>
        <taxon>Alphaproteobacteria</taxon>
        <taxon>Rhodobacterales</taxon>
        <taxon>Roseobacteraceae</taxon>
        <taxon>Leisingera</taxon>
    </lineage>
</organism>
<dbReference type="InterPro" id="IPR046342">
    <property type="entry name" value="CBS_dom_sf"/>
</dbReference>
<evidence type="ECO:0000256" key="14">
    <source>
        <dbReference type="PIRNR" id="PIRNR006404"/>
    </source>
</evidence>
<keyword evidence="9 14" id="KW-0862">Zinc</keyword>
<feature type="transmembrane region" description="Helical" evidence="14">
    <location>
        <begin position="108"/>
        <end position="129"/>
    </location>
</feature>
<reference evidence="19 20" key="1">
    <citation type="submission" date="2015-09" db="EMBL/GenBank/DDBJ databases">
        <authorList>
            <consortium name="Swine Surveillance"/>
        </authorList>
    </citation>
    <scope>NUCLEOTIDE SEQUENCE [LARGE SCALE GENOMIC DNA]</scope>
    <source>
        <strain evidence="19 20">CECT 8399</strain>
    </source>
</reference>
<dbReference type="GO" id="GO:0005886">
    <property type="term" value="C:plasma membrane"/>
    <property type="evidence" value="ECO:0007669"/>
    <property type="project" value="UniProtKB-SubCell"/>
</dbReference>
<evidence type="ECO:0000256" key="4">
    <source>
        <dbReference type="ARBA" id="ARBA00022670"/>
    </source>
</evidence>
<keyword evidence="13 14" id="KW-0472">Membrane</keyword>
<evidence type="ECO:0000256" key="16">
    <source>
        <dbReference type="PIRSR" id="PIRSR006404-2"/>
    </source>
</evidence>
<sequence>MFSNAVRIARLQGFDIKVDPSWLLIAALITWSLATQFFPMSYPGAGQAVYLLLAVLAMLGFFASLILHEMSHSVVARRFGVEIKGITLFIFGGVAELGSEPKTAVSEFWIAIAGPLMSFALAFGFWLLAQIGWALVPGGALNPVLGYLALINLVLAVFNLVPAFPLDGGRILRAWLWSRSRDLLAATRTATRISSYFAYALILYGLLGLFSGNPVAALWQVLIGVFVLSAAKGTYAHQLQTAAFKGKTVADLMTRDPVTVGPEISLQALANQVLLPERKSFVPVVQQGVLLGCTDTQDLARVPQERWAQTPVEEVYQPPDGSNSVAPQMQADALMRKISETGRRKFLVTDKGRLLGVITLTDLTGYIALLQEVRRMGGKGENT</sequence>
<comment type="similarity">
    <text evidence="2 14">Belongs to the peptidase M50B family.</text>
</comment>
<comment type="subcellular location">
    <subcellularLocation>
        <location evidence="1 14">Cell membrane</location>
        <topology evidence="1 14">Multi-pass membrane protein</topology>
    </subcellularLocation>
</comment>
<evidence type="ECO:0000256" key="15">
    <source>
        <dbReference type="PIRSR" id="PIRSR006404-1"/>
    </source>
</evidence>
<feature type="binding site" evidence="16">
    <location>
        <position position="72"/>
    </location>
    <ligand>
        <name>Zn(2+)</name>
        <dbReference type="ChEBI" id="CHEBI:29105"/>
        <note>catalytic</note>
    </ligand>
</feature>
<dbReference type="Pfam" id="PF00571">
    <property type="entry name" value="CBS"/>
    <property type="match status" value="2"/>
</dbReference>
<protein>
    <recommendedName>
        <fullName evidence="14">Zinc metalloprotease</fullName>
    </recommendedName>
</protein>
<evidence type="ECO:0000256" key="2">
    <source>
        <dbReference type="ARBA" id="ARBA00007931"/>
    </source>
</evidence>
<dbReference type="Proteomes" id="UP000051326">
    <property type="component" value="Unassembled WGS sequence"/>
</dbReference>
<evidence type="ECO:0000256" key="7">
    <source>
        <dbReference type="ARBA" id="ARBA00022737"/>
    </source>
</evidence>
<feature type="domain" description="CBS" evidence="17">
    <location>
        <begin position="249"/>
        <end position="301"/>
    </location>
</feature>
<feature type="active site" evidence="15">
    <location>
        <position position="69"/>
    </location>
</feature>
<dbReference type="RefSeq" id="WP_058285646.1">
    <property type="nucleotide sequence ID" value="NZ_CP041162.1"/>
</dbReference>
<dbReference type="PANTHER" id="PTHR39188:SF3">
    <property type="entry name" value="STAGE IV SPORULATION PROTEIN FB"/>
    <property type="match status" value="1"/>
</dbReference>
<feature type="transmembrane region" description="Helical" evidence="14">
    <location>
        <begin position="21"/>
        <end position="42"/>
    </location>
</feature>
<dbReference type="Gene3D" id="3.10.580.10">
    <property type="entry name" value="CBS-domain"/>
    <property type="match status" value="1"/>
</dbReference>
<keyword evidence="10 14" id="KW-1133">Transmembrane helix</keyword>
<dbReference type="Pfam" id="PF02163">
    <property type="entry name" value="Peptidase_M50"/>
    <property type="match status" value="2"/>
</dbReference>
<evidence type="ECO:0000313" key="20">
    <source>
        <dbReference type="Proteomes" id="UP000051326"/>
    </source>
</evidence>
<keyword evidence="7" id="KW-0677">Repeat</keyword>
<evidence type="ECO:0000256" key="9">
    <source>
        <dbReference type="ARBA" id="ARBA00022833"/>
    </source>
</evidence>
<dbReference type="STRING" id="1396826.PHA8399_01624"/>
<evidence type="ECO:0000256" key="5">
    <source>
        <dbReference type="ARBA" id="ARBA00022692"/>
    </source>
</evidence>
<gene>
    <name evidence="19" type="ORF">PHA8399_01624</name>
</gene>
<dbReference type="CDD" id="cd06164">
    <property type="entry name" value="S2P-M50_SpoIVFB_CBS"/>
    <property type="match status" value="1"/>
</dbReference>
<proteinExistence type="inferred from homology"/>
<dbReference type="SUPFAM" id="SSF54631">
    <property type="entry name" value="CBS-domain pair"/>
    <property type="match status" value="1"/>
</dbReference>
<dbReference type="PANTHER" id="PTHR39188">
    <property type="entry name" value="MEMBRANE-ASSOCIATED ZINC METALLOPROTEASE M50B"/>
    <property type="match status" value="1"/>
</dbReference>
<feature type="binding site" evidence="16">
    <location>
        <position position="167"/>
    </location>
    <ligand>
        <name>Zn(2+)</name>
        <dbReference type="ChEBI" id="CHEBI:29105"/>
        <note>catalytic</note>
    </ligand>
</feature>
<feature type="transmembrane region" description="Helical" evidence="14">
    <location>
        <begin position="48"/>
        <end position="68"/>
    </location>
</feature>
<evidence type="ECO:0000256" key="13">
    <source>
        <dbReference type="ARBA" id="ARBA00023136"/>
    </source>
</evidence>
<dbReference type="InterPro" id="IPR000644">
    <property type="entry name" value="CBS_dom"/>
</dbReference>
<evidence type="ECO:0000256" key="6">
    <source>
        <dbReference type="ARBA" id="ARBA00022723"/>
    </source>
</evidence>
<name>A0A0P1H8M8_9RHOB</name>
<feature type="binding site" evidence="16">
    <location>
        <position position="68"/>
    </location>
    <ligand>
        <name>Zn(2+)</name>
        <dbReference type="ChEBI" id="CHEBI:29105"/>
        <note>catalytic</note>
    </ligand>
</feature>
<evidence type="ECO:0000256" key="11">
    <source>
        <dbReference type="ARBA" id="ARBA00023049"/>
    </source>
</evidence>
<evidence type="ECO:0000256" key="8">
    <source>
        <dbReference type="ARBA" id="ARBA00022801"/>
    </source>
</evidence>
<feature type="domain" description="Peptidase M50" evidence="18">
    <location>
        <begin position="142"/>
        <end position="202"/>
    </location>
</feature>
<comment type="cofactor">
    <cofactor evidence="14 16">
        <name>Zn(2+)</name>
        <dbReference type="ChEBI" id="CHEBI:29105"/>
    </cofactor>
    <text evidence="14 16">Binds 1 zinc ion per subunit.</text>
</comment>
<keyword evidence="4 14" id="KW-0645">Protease</keyword>
<evidence type="ECO:0000313" key="19">
    <source>
        <dbReference type="EMBL" id="CUH99502.1"/>
    </source>
</evidence>
<keyword evidence="3 14" id="KW-1003">Cell membrane</keyword>
<keyword evidence="11 14" id="KW-0482">Metalloprotease</keyword>
<dbReference type="GO" id="GO:0006508">
    <property type="term" value="P:proteolysis"/>
    <property type="evidence" value="ECO:0007669"/>
    <property type="project" value="UniProtKB-KW"/>
</dbReference>
<evidence type="ECO:0000259" key="18">
    <source>
        <dbReference type="Pfam" id="PF02163"/>
    </source>
</evidence>
<dbReference type="InterPro" id="IPR016483">
    <property type="entry name" value="UCP006404_Pept_M50_CBS"/>
</dbReference>
<dbReference type="PIRSF" id="PIRSF006404">
    <property type="entry name" value="UCP006404_Pept_M50_CBS"/>
    <property type="match status" value="1"/>
</dbReference>
<dbReference type="GO" id="GO:0046872">
    <property type="term" value="F:metal ion binding"/>
    <property type="evidence" value="ECO:0007669"/>
    <property type="project" value="UniProtKB-UniRule"/>
</dbReference>
<evidence type="ECO:0000256" key="10">
    <source>
        <dbReference type="ARBA" id="ARBA00022989"/>
    </source>
</evidence>
<dbReference type="GO" id="GO:0008237">
    <property type="term" value="F:metallopeptidase activity"/>
    <property type="evidence" value="ECO:0007669"/>
    <property type="project" value="UniProtKB-UniRule"/>
</dbReference>
<feature type="transmembrane region" description="Helical" evidence="14">
    <location>
        <begin position="193"/>
        <end position="211"/>
    </location>
</feature>
<evidence type="ECO:0000256" key="12">
    <source>
        <dbReference type="ARBA" id="ARBA00023122"/>
    </source>
</evidence>
<feature type="transmembrane region" description="Helical" evidence="14">
    <location>
        <begin position="149"/>
        <end position="172"/>
    </location>
</feature>
<keyword evidence="5 14" id="KW-0812">Transmembrane</keyword>
<feature type="domain" description="CBS" evidence="17">
    <location>
        <begin position="324"/>
        <end position="367"/>
    </location>
</feature>
<dbReference type="AlphaFoldDB" id="A0A0P1H8M8"/>
<keyword evidence="6 14" id="KW-0479">Metal-binding</keyword>